<organism evidence="5 6">
    <name type="scientific">Robiginitalea marina</name>
    <dbReference type="NCBI Taxonomy" id="2954105"/>
    <lineage>
        <taxon>Bacteria</taxon>
        <taxon>Pseudomonadati</taxon>
        <taxon>Bacteroidota</taxon>
        <taxon>Flavobacteriia</taxon>
        <taxon>Flavobacteriales</taxon>
        <taxon>Flavobacteriaceae</taxon>
        <taxon>Robiginitalea</taxon>
    </lineage>
</organism>
<evidence type="ECO:0000313" key="5">
    <source>
        <dbReference type="EMBL" id="MCO5725398.1"/>
    </source>
</evidence>
<name>A0ABT1B1V7_9FLAO</name>
<dbReference type="EMBL" id="JAMXIB010000008">
    <property type="protein sequence ID" value="MCO5725398.1"/>
    <property type="molecule type" value="Genomic_DNA"/>
</dbReference>
<evidence type="ECO:0000256" key="2">
    <source>
        <dbReference type="SAM" id="SignalP"/>
    </source>
</evidence>
<feature type="signal peptide" evidence="2">
    <location>
        <begin position="1"/>
        <end position="23"/>
    </location>
</feature>
<dbReference type="InterPro" id="IPR006143">
    <property type="entry name" value="RND_pump_MFP"/>
</dbReference>
<dbReference type="PROSITE" id="PS51257">
    <property type="entry name" value="PROKAR_LIPOPROTEIN"/>
    <property type="match status" value="1"/>
</dbReference>
<dbReference type="Pfam" id="PF25973">
    <property type="entry name" value="BSH_CzcB"/>
    <property type="match status" value="1"/>
</dbReference>
<dbReference type="Gene3D" id="2.40.50.100">
    <property type="match status" value="1"/>
</dbReference>
<accession>A0ABT1B1V7</accession>
<evidence type="ECO:0000256" key="1">
    <source>
        <dbReference type="ARBA" id="ARBA00009477"/>
    </source>
</evidence>
<feature type="chain" id="PRO_5047529268" evidence="2">
    <location>
        <begin position="24"/>
        <end position="361"/>
    </location>
</feature>
<dbReference type="SUPFAM" id="SSF111369">
    <property type="entry name" value="HlyD-like secretion proteins"/>
    <property type="match status" value="1"/>
</dbReference>
<comment type="caution">
    <text evidence="5">The sequence shown here is derived from an EMBL/GenBank/DDBJ whole genome shotgun (WGS) entry which is preliminary data.</text>
</comment>
<evidence type="ECO:0000259" key="4">
    <source>
        <dbReference type="Pfam" id="PF25973"/>
    </source>
</evidence>
<dbReference type="PANTHER" id="PTHR30469">
    <property type="entry name" value="MULTIDRUG RESISTANCE PROTEIN MDTA"/>
    <property type="match status" value="1"/>
</dbReference>
<dbReference type="Gene3D" id="2.40.420.20">
    <property type="match status" value="1"/>
</dbReference>
<dbReference type="RefSeq" id="WP_252741766.1">
    <property type="nucleotide sequence ID" value="NZ_JAMXIB010000008.1"/>
</dbReference>
<dbReference type="InterPro" id="IPR058792">
    <property type="entry name" value="Beta-barrel_RND_2"/>
</dbReference>
<reference evidence="5 6" key="1">
    <citation type="submission" date="2022-06" db="EMBL/GenBank/DDBJ databases">
        <authorList>
            <person name="Xuan X."/>
        </authorList>
    </citation>
    <scope>NUCLEOTIDE SEQUENCE [LARGE SCALE GENOMIC DNA]</scope>
    <source>
        <strain evidence="5 6">2V75</strain>
    </source>
</reference>
<evidence type="ECO:0000313" key="6">
    <source>
        <dbReference type="Proteomes" id="UP001206312"/>
    </source>
</evidence>
<dbReference type="NCBIfam" id="TIGR01730">
    <property type="entry name" value="RND_mfp"/>
    <property type="match status" value="1"/>
</dbReference>
<dbReference type="Pfam" id="PF25954">
    <property type="entry name" value="Beta-barrel_RND_2"/>
    <property type="match status" value="1"/>
</dbReference>
<gene>
    <name evidence="5" type="ORF">NG653_11055</name>
</gene>
<proteinExistence type="inferred from homology"/>
<evidence type="ECO:0000259" key="3">
    <source>
        <dbReference type="Pfam" id="PF25954"/>
    </source>
</evidence>
<keyword evidence="2" id="KW-0732">Signal</keyword>
<dbReference type="Gene3D" id="1.10.287.470">
    <property type="entry name" value="Helix hairpin bin"/>
    <property type="match status" value="1"/>
</dbReference>
<feature type="domain" description="CzcB-like barrel-sandwich hybrid" evidence="4">
    <location>
        <begin position="62"/>
        <end position="191"/>
    </location>
</feature>
<comment type="similarity">
    <text evidence="1">Belongs to the membrane fusion protein (MFP) (TC 8.A.1) family.</text>
</comment>
<dbReference type="Proteomes" id="UP001206312">
    <property type="component" value="Unassembled WGS sequence"/>
</dbReference>
<dbReference type="PANTHER" id="PTHR30469:SF15">
    <property type="entry name" value="HLYD FAMILY OF SECRETION PROTEINS"/>
    <property type="match status" value="1"/>
</dbReference>
<sequence>MKRSNLFLLTLAATLFSSGCGDSSTPDANGNMSPVAVRVVPTGAGQEPAFLTISGKVEAGQSARVSTRMMGYITRIHARVGETVNEGQLLVSLQNEGLQAKTAQARAGVAEAKAAYENARKDFERFQNLYASESASQKELDDMAARFEMAAARLNAAREMENEVEAEGSYVRIRAPFSGVITQKYAEEGDLASPGMPLLGLENPGRFKVSALVPENEVSRVREGDTARVLIKSLGLQVPGTVSELSSSAMATGGQYRVTISLPKPVEGLRSGMYASVRFPGQPKAGPARGSLLIPREAIVTQGQLTGVYTVSQSQTALLRWLRLGREYGEQVEVLSGLRPGETLIISAEGKLYNGAPLRIQ</sequence>
<keyword evidence="6" id="KW-1185">Reference proteome</keyword>
<dbReference type="InterPro" id="IPR058647">
    <property type="entry name" value="BSH_CzcB-like"/>
</dbReference>
<dbReference type="Gene3D" id="2.40.30.170">
    <property type="match status" value="1"/>
</dbReference>
<protein>
    <submittedName>
        <fullName evidence="5">Efflux RND transporter periplasmic adaptor subunit</fullName>
    </submittedName>
</protein>
<feature type="domain" description="CusB-like beta-barrel" evidence="3">
    <location>
        <begin position="209"/>
        <end position="281"/>
    </location>
</feature>